<dbReference type="EMBL" id="FXBL01000004">
    <property type="protein sequence ID" value="SMH27877.1"/>
    <property type="molecule type" value="Genomic_DNA"/>
</dbReference>
<protein>
    <submittedName>
        <fullName evidence="1">Uncharacterized conserved protein, DUF736 family</fullName>
    </submittedName>
</protein>
<sequence>MAQIGQLIRTERGFEGHLKALGLDAELTLVPAEPSESENAPDYRVLLGDEEGFDIGAGWTHVGDRAGEYVSIELESPLFARPLRANLFRSGGDGTVWGLHTNRPAKQRKGD</sequence>
<name>A0A1X7MUS6_9HYPH</name>
<dbReference type="RefSeq" id="WP_085467476.1">
    <property type="nucleotide sequence ID" value="NZ_FXBL01000004.1"/>
</dbReference>
<accession>A0A1X7MUS6</accession>
<dbReference type="AlphaFoldDB" id="A0A1X7MUS6"/>
<dbReference type="Proteomes" id="UP000193083">
    <property type="component" value="Unassembled WGS sequence"/>
</dbReference>
<dbReference type="OrthoDB" id="9811595at2"/>
<evidence type="ECO:0000313" key="1">
    <source>
        <dbReference type="EMBL" id="SMH27877.1"/>
    </source>
</evidence>
<keyword evidence="2" id="KW-1185">Reference proteome</keyword>
<proteinExistence type="predicted"/>
<evidence type="ECO:0000313" key="2">
    <source>
        <dbReference type="Proteomes" id="UP000193083"/>
    </source>
</evidence>
<dbReference type="Pfam" id="PF05284">
    <property type="entry name" value="DUF736"/>
    <property type="match status" value="1"/>
</dbReference>
<gene>
    <name evidence="1" type="ORF">SAMN02982922_0658</name>
</gene>
<organism evidence="1 2">
    <name type="scientific">Mesorhizobium australicum</name>
    <dbReference type="NCBI Taxonomy" id="536018"/>
    <lineage>
        <taxon>Bacteria</taxon>
        <taxon>Pseudomonadati</taxon>
        <taxon>Pseudomonadota</taxon>
        <taxon>Alphaproteobacteria</taxon>
        <taxon>Hyphomicrobiales</taxon>
        <taxon>Phyllobacteriaceae</taxon>
        <taxon>Mesorhizobium</taxon>
    </lineage>
</organism>
<reference evidence="1 2" key="1">
    <citation type="submission" date="2017-04" db="EMBL/GenBank/DDBJ databases">
        <authorList>
            <person name="Afonso C.L."/>
            <person name="Miller P.J."/>
            <person name="Scott M.A."/>
            <person name="Spackman E."/>
            <person name="Goraichik I."/>
            <person name="Dimitrov K.M."/>
            <person name="Suarez D.L."/>
            <person name="Swayne D.E."/>
        </authorList>
    </citation>
    <scope>NUCLEOTIDE SEQUENCE [LARGE SCALE GENOMIC DNA]</scope>
    <source>
        <strain evidence="1 2">B5P</strain>
    </source>
</reference>
<dbReference type="InterPro" id="IPR007948">
    <property type="entry name" value="DUF736"/>
</dbReference>